<accession>A0ABP1QRM1</accession>
<feature type="compositionally biased region" description="Basic and acidic residues" evidence="2">
    <location>
        <begin position="402"/>
        <end position="411"/>
    </location>
</feature>
<sequence length="439" mass="49904">MDKLAPCTKADLPSNSGRHKKSVSVCSNRETNANDSNELSADQCCRAPTRSHCVTECRSSNYEEDDANKFTATENECEEDEESEKFMKNINGIILQYLESCGLVESYTTFFDECKQSNMRIPSNYSAEIESGISLQDVETLLVHFDQENGDALLELWEVLISMVNTGQNSQEVEKITFYIQIYIALIPYRQKQSEETKTRSMTKLREYFQSKSEACTMDKEMLSLFALPFVPDPEAHPVFGNLFQVAWIKKLRSRIKHLARVLCSPNKLITRDDTDLSKMFKICSQAIPHEIESTEGNKFCIFANVKPISFTSSVDIQTPSSHSGEHSSEFSPSQLFRRMNDLILENERFKAEESKYEKQCSQLLNVSILLAQSLEDAAQGREVNMDNLRHEISQCLPVSMNKEESDKKSCETTSAKENAYQYDGSSPIPTDDDEDLLK</sequence>
<feature type="region of interest" description="Disordered" evidence="2">
    <location>
        <begin position="1"/>
        <end position="23"/>
    </location>
</feature>
<dbReference type="PANTHER" id="PTHR14881:SF4">
    <property type="entry name" value="LISH DOMAIN-CONTAINING PROTEIN ARMC9"/>
    <property type="match status" value="1"/>
</dbReference>
<evidence type="ECO:0000256" key="1">
    <source>
        <dbReference type="SAM" id="Coils"/>
    </source>
</evidence>
<feature type="coiled-coil region" evidence="1">
    <location>
        <begin position="340"/>
        <end position="392"/>
    </location>
</feature>
<dbReference type="PROSITE" id="PS50896">
    <property type="entry name" value="LISH"/>
    <property type="match status" value="1"/>
</dbReference>
<evidence type="ECO:0000313" key="4">
    <source>
        <dbReference type="EMBL" id="CAL8110529.1"/>
    </source>
</evidence>
<keyword evidence="1" id="KW-0175">Coiled coil</keyword>
<dbReference type="EMBL" id="CAXLJM020000045">
    <property type="protein sequence ID" value="CAL8110529.1"/>
    <property type="molecule type" value="Genomic_DNA"/>
</dbReference>
<keyword evidence="5" id="KW-1185">Reference proteome</keyword>
<dbReference type="InterPro" id="IPR056327">
    <property type="entry name" value="ARMC9_CTLH-like_dom"/>
</dbReference>
<protein>
    <recommendedName>
        <fullName evidence="3">ARMC9 CTLH-like domain-containing protein</fullName>
    </recommendedName>
</protein>
<feature type="region of interest" description="Disordered" evidence="2">
    <location>
        <begin position="401"/>
        <end position="439"/>
    </location>
</feature>
<dbReference type="Proteomes" id="UP001642540">
    <property type="component" value="Unassembled WGS sequence"/>
</dbReference>
<dbReference type="PANTHER" id="PTHR14881">
    <property type="entry name" value="LISH DOMAIN-CONTAINING PROTEIN ARMC9"/>
    <property type="match status" value="1"/>
</dbReference>
<name>A0ABP1QRM1_9HEXA</name>
<gene>
    <name evidence="4" type="ORF">ODALV1_LOCUS14329</name>
</gene>
<reference evidence="4 5" key="1">
    <citation type="submission" date="2024-08" db="EMBL/GenBank/DDBJ databases">
        <authorList>
            <person name="Cucini C."/>
            <person name="Frati F."/>
        </authorList>
    </citation>
    <scope>NUCLEOTIDE SEQUENCE [LARGE SCALE GENOMIC DNA]</scope>
</reference>
<evidence type="ECO:0000256" key="2">
    <source>
        <dbReference type="SAM" id="MobiDB-lite"/>
    </source>
</evidence>
<dbReference type="InterPro" id="IPR040369">
    <property type="entry name" value="ARMC9"/>
</dbReference>
<organism evidence="4 5">
    <name type="scientific">Orchesella dallaii</name>
    <dbReference type="NCBI Taxonomy" id="48710"/>
    <lineage>
        <taxon>Eukaryota</taxon>
        <taxon>Metazoa</taxon>
        <taxon>Ecdysozoa</taxon>
        <taxon>Arthropoda</taxon>
        <taxon>Hexapoda</taxon>
        <taxon>Collembola</taxon>
        <taxon>Entomobryomorpha</taxon>
        <taxon>Entomobryoidea</taxon>
        <taxon>Orchesellidae</taxon>
        <taxon>Orchesellinae</taxon>
        <taxon>Orchesella</taxon>
    </lineage>
</organism>
<comment type="caution">
    <text evidence="4">The sequence shown here is derived from an EMBL/GenBank/DDBJ whole genome shotgun (WGS) entry which is preliminary data.</text>
</comment>
<proteinExistence type="predicted"/>
<dbReference type="Pfam" id="PF23138">
    <property type="entry name" value="CTLH_Armc9"/>
    <property type="match status" value="1"/>
</dbReference>
<evidence type="ECO:0000259" key="3">
    <source>
        <dbReference type="Pfam" id="PF23138"/>
    </source>
</evidence>
<dbReference type="InterPro" id="IPR006594">
    <property type="entry name" value="LisH"/>
</dbReference>
<feature type="domain" description="ARMC9 CTLH-like" evidence="3">
    <location>
        <begin position="137"/>
        <end position="264"/>
    </location>
</feature>
<evidence type="ECO:0000313" key="5">
    <source>
        <dbReference type="Proteomes" id="UP001642540"/>
    </source>
</evidence>